<proteinExistence type="predicted"/>
<feature type="compositionally biased region" description="Polar residues" evidence="1">
    <location>
        <begin position="143"/>
        <end position="154"/>
    </location>
</feature>
<feature type="compositionally biased region" description="Low complexity" evidence="1">
    <location>
        <begin position="48"/>
        <end position="80"/>
    </location>
</feature>
<dbReference type="EMBL" id="JAZHXI010000015">
    <property type="protein sequence ID" value="KAL2063717.1"/>
    <property type="molecule type" value="Genomic_DNA"/>
</dbReference>
<dbReference type="Proteomes" id="UP001595075">
    <property type="component" value="Unassembled WGS sequence"/>
</dbReference>
<evidence type="ECO:0000256" key="1">
    <source>
        <dbReference type="SAM" id="MobiDB-lite"/>
    </source>
</evidence>
<evidence type="ECO:0000313" key="2">
    <source>
        <dbReference type="EMBL" id="KAL2063717.1"/>
    </source>
</evidence>
<sequence length="245" mass="27159">MQAAIFEESKMLDRPPLSPELEFQPKKLQKKVRFDSSAIDNEHKMGSRRGSIATATSSRSRAVPSSQSSSSRVVANTSTVIDSRSIKQSAINDRARHGRRQSVENEDQYYVQRSQASQFQTRIPGPVSQPRNRSGDLRAVKTANPTPSKRSANTAAKRDKLPRQQVPFYVPPRVPDAPSSPSRKPPPAPRPRRLPTPDLMELDEDMMFGAYYPNVHGAGFFSGGGQSTKMDAQLAAAKSHMDTRR</sequence>
<evidence type="ECO:0000313" key="3">
    <source>
        <dbReference type="Proteomes" id="UP001595075"/>
    </source>
</evidence>
<feature type="region of interest" description="Disordered" evidence="1">
    <location>
        <begin position="1"/>
        <end position="197"/>
    </location>
</feature>
<organism evidence="2 3">
    <name type="scientific">Oculimacula yallundae</name>
    <dbReference type="NCBI Taxonomy" id="86028"/>
    <lineage>
        <taxon>Eukaryota</taxon>
        <taxon>Fungi</taxon>
        <taxon>Dikarya</taxon>
        <taxon>Ascomycota</taxon>
        <taxon>Pezizomycotina</taxon>
        <taxon>Leotiomycetes</taxon>
        <taxon>Helotiales</taxon>
        <taxon>Ploettnerulaceae</taxon>
        <taxon>Oculimacula</taxon>
    </lineage>
</organism>
<keyword evidence="3" id="KW-1185">Reference proteome</keyword>
<protein>
    <submittedName>
        <fullName evidence="2">Uncharacterized protein</fullName>
    </submittedName>
</protein>
<reference evidence="2 3" key="1">
    <citation type="journal article" date="2024" name="Commun. Biol.">
        <title>Comparative genomic analysis of thermophilic fungi reveals convergent evolutionary adaptations and gene losses.</title>
        <authorList>
            <person name="Steindorff A.S."/>
            <person name="Aguilar-Pontes M.V."/>
            <person name="Robinson A.J."/>
            <person name="Andreopoulos B."/>
            <person name="LaButti K."/>
            <person name="Kuo A."/>
            <person name="Mondo S."/>
            <person name="Riley R."/>
            <person name="Otillar R."/>
            <person name="Haridas S."/>
            <person name="Lipzen A."/>
            <person name="Grimwood J."/>
            <person name="Schmutz J."/>
            <person name="Clum A."/>
            <person name="Reid I.D."/>
            <person name="Moisan M.C."/>
            <person name="Butler G."/>
            <person name="Nguyen T.T.M."/>
            <person name="Dewar K."/>
            <person name="Conant G."/>
            <person name="Drula E."/>
            <person name="Henrissat B."/>
            <person name="Hansel C."/>
            <person name="Singer S."/>
            <person name="Hutchinson M.I."/>
            <person name="de Vries R.P."/>
            <person name="Natvig D.O."/>
            <person name="Powell A.J."/>
            <person name="Tsang A."/>
            <person name="Grigoriev I.V."/>
        </authorList>
    </citation>
    <scope>NUCLEOTIDE SEQUENCE [LARGE SCALE GENOMIC DNA]</scope>
    <source>
        <strain evidence="2 3">CBS 494.80</strain>
    </source>
</reference>
<gene>
    <name evidence="2" type="ORF">VTL71DRAFT_5522</name>
</gene>
<feature type="compositionally biased region" description="Polar residues" evidence="1">
    <location>
        <begin position="111"/>
        <end position="121"/>
    </location>
</feature>
<feature type="region of interest" description="Disordered" evidence="1">
    <location>
        <begin position="222"/>
        <end position="245"/>
    </location>
</feature>
<accession>A0ABR4C213</accession>
<name>A0ABR4C213_9HELO</name>
<comment type="caution">
    <text evidence="2">The sequence shown here is derived from an EMBL/GenBank/DDBJ whole genome shotgun (WGS) entry which is preliminary data.</text>
</comment>